<name>A0A1H3EM10_9PSEU</name>
<dbReference type="Proteomes" id="UP000199515">
    <property type="component" value="Unassembled WGS sequence"/>
</dbReference>
<feature type="signal peptide" evidence="1">
    <location>
        <begin position="1"/>
        <end position="25"/>
    </location>
</feature>
<keyword evidence="3" id="KW-1185">Reference proteome</keyword>
<evidence type="ECO:0000313" key="3">
    <source>
        <dbReference type="Proteomes" id="UP000199515"/>
    </source>
</evidence>
<reference evidence="2 3" key="1">
    <citation type="submission" date="2016-10" db="EMBL/GenBank/DDBJ databases">
        <authorList>
            <person name="de Groot N.N."/>
        </authorList>
    </citation>
    <scope>NUCLEOTIDE SEQUENCE [LARGE SCALE GENOMIC DNA]</scope>
    <source>
        <strain evidence="2 3">CPCC 202699</strain>
    </source>
</reference>
<dbReference type="AlphaFoldDB" id="A0A1H3EM10"/>
<proteinExistence type="predicted"/>
<feature type="chain" id="PRO_5038358701" evidence="1">
    <location>
        <begin position="26"/>
        <end position="81"/>
    </location>
</feature>
<accession>A0A1H3EM10</accession>
<gene>
    <name evidence="2" type="ORF">SAMN05421504_103863</name>
</gene>
<dbReference type="EMBL" id="FNON01000003">
    <property type="protein sequence ID" value="SDX79198.1"/>
    <property type="molecule type" value="Genomic_DNA"/>
</dbReference>
<organism evidence="2 3">
    <name type="scientific">Amycolatopsis xylanica</name>
    <dbReference type="NCBI Taxonomy" id="589385"/>
    <lineage>
        <taxon>Bacteria</taxon>
        <taxon>Bacillati</taxon>
        <taxon>Actinomycetota</taxon>
        <taxon>Actinomycetes</taxon>
        <taxon>Pseudonocardiales</taxon>
        <taxon>Pseudonocardiaceae</taxon>
        <taxon>Amycolatopsis</taxon>
    </lineage>
</organism>
<dbReference type="RefSeq" id="WP_091290006.1">
    <property type="nucleotide sequence ID" value="NZ_FNON01000003.1"/>
</dbReference>
<evidence type="ECO:0000256" key="1">
    <source>
        <dbReference type="SAM" id="SignalP"/>
    </source>
</evidence>
<protein>
    <submittedName>
        <fullName evidence="2">Uncharacterized protein</fullName>
    </submittedName>
</protein>
<evidence type="ECO:0000313" key="2">
    <source>
        <dbReference type="EMBL" id="SDX79198.1"/>
    </source>
</evidence>
<sequence length="81" mass="8548">MGNIIKRTAAAVLLVGALGSVPAVVATATAQASACGHIRYTFDHEEFRAGRTWYIYVSPGGIWGWSNVYLGPSADFIGCDA</sequence>
<keyword evidence="1" id="KW-0732">Signal</keyword>
<dbReference type="STRING" id="589385.SAMN05421504_103863"/>